<protein>
    <submittedName>
        <fullName evidence="2">Uncharacterized protein</fullName>
    </submittedName>
</protein>
<evidence type="ECO:0000313" key="2">
    <source>
        <dbReference type="EMBL" id="KAI0493714.1"/>
    </source>
</evidence>
<sequence>MASHGLKETLTNLAKRSSLEVESGKDVANKDEDEDEMQIEALEREVKEMAQKIVDFRSSIPERLGFIVSSASLALLRPKLSLVLASAASQNTGSESRPHSVIEGPQPELTGDSSLVEAGEREHEKLVYLRKKAMSNIATAPVILKRVNECLARINKIERNNVNIPSSFKRRKK</sequence>
<dbReference type="EMBL" id="JAGYWB010000017">
    <property type="protein sequence ID" value="KAI0493714.1"/>
    <property type="molecule type" value="Genomic_DNA"/>
</dbReference>
<dbReference type="Proteomes" id="UP000829196">
    <property type="component" value="Unassembled WGS sequence"/>
</dbReference>
<dbReference type="PANTHER" id="PTHR36045">
    <property type="entry name" value="OS04G0558500 PROTEIN"/>
    <property type="match status" value="1"/>
</dbReference>
<gene>
    <name evidence="2" type="ORF">KFK09_023838</name>
</gene>
<feature type="compositionally biased region" description="Basic and acidic residues" evidence="1">
    <location>
        <begin position="17"/>
        <end position="30"/>
    </location>
</feature>
<name>A0A8T3ACC5_DENNO</name>
<feature type="region of interest" description="Disordered" evidence="1">
    <location>
        <begin position="88"/>
        <end position="112"/>
    </location>
</feature>
<feature type="region of interest" description="Disordered" evidence="1">
    <location>
        <begin position="14"/>
        <end position="35"/>
    </location>
</feature>
<keyword evidence="3" id="KW-1185">Reference proteome</keyword>
<organism evidence="2 3">
    <name type="scientific">Dendrobium nobile</name>
    <name type="common">Orchid</name>
    <dbReference type="NCBI Taxonomy" id="94219"/>
    <lineage>
        <taxon>Eukaryota</taxon>
        <taxon>Viridiplantae</taxon>
        <taxon>Streptophyta</taxon>
        <taxon>Embryophyta</taxon>
        <taxon>Tracheophyta</taxon>
        <taxon>Spermatophyta</taxon>
        <taxon>Magnoliopsida</taxon>
        <taxon>Liliopsida</taxon>
        <taxon>Asparagales</taxon>
        <taxon>Orchidaceae</taxon>
        <taxon>Epidendroideae</taxon>
        <taxon>Malaxideae</taxon>
        <taxon>Dendrobiinae</taxon>
        <taxon>Dendrobium</taxon>
    </lineage>
</organism>
<reference evidence="2" key="1">
    <citation type="journal article" date="2022" name="Front. Genet.">
        <title>Chromosome-Scale Assembly of the Dendrobium nobile Genome Provides Insights Into the Molecular Mechanism of the Biosynthesis of the Medicinal Active Ingredient of Dendrobium.</title>
        <authorList>
            <person name="Xu Q."/>
            <person name="Niu S.-C."/>
            <person name="Li K.-L."/>
            <person name="Zheng P.-J."/>
            <person name="Zhang X.-J."/>
            <person name="Jia Y."/>
            <person name="Liu Y."/>
            <person name="Niu Y.-X."/>
            <person name="Yu L.-H."/>
            <person name="Chen D.-F."/>
            <person name="Zhang G.-Q."/>
        </authorList>
    </citation>
    <scope>NUCLEOTIDE SEQUENCE</scope>
    <source>
        <tissue evidence="2">Leaf</tissue>
    </source>
</reference>
<dbReference type="SMR" id="A0A8T3ACC5"/>
<dbReference type="AlphaFoldDB" id="A0A8T3ACC5"/>
<comment type="caution">
    <text evidence="2">The sequence shown here is derived from an EMBL/GenBank/DDBJ whole genome shotgun (WGS) entry which is preliminary data.</text>
</comment>
<proteinExistence type="predicted"/>
<dbReference type="OrthoDB" id="781564at2759"/>
<evidence type="ECO:0000313" key="3">
    <source>
        <dbReference type="Proteomes" id="UP000829196"/>
    </source>
</evidence>
<dbReference type="PANTHER" id="PTHR36045:SF2">
    <property type="entry name" value="OS04G0558500 PROTEIN"/>
    <property type="match status" value="1"/>
</dbReference>
<evidence type="ECO:0000256" key="1">
    <source>
        <dbReference type="SAM" id="MobiDB-lite"/>
    </source>
</evidence>
<accession>A0A8T3ACC5</accession>